<evidence type="ECO:0000313" key="1">
    <source>
        <dbReference type="EMBL" id="EJT79723.1"/>
    </source>
</evidence>
<reference evidence="1" key="3">
    <citation type="submission" date="2010-09" db="EMBL/GenBank/DDBJ databases">
        <title>Annotation of Gaeumannomyces graminis var. tritici R3-111a-1.</title>
        <authorList>
            <consortium name="The Broad Institute Genome Sequencing Platform"/>
            <person name="Ma L.-J."/>
            <person name="Dead R."/>
            <person name="Young S.K."/>
            <person name="Zeng Q."/>
            <person name="Gargeya S."/>
            <person name="Fitzgerald M."/>
            <person name="Haas B."/>
            <person name="Abouelleil A."/>
            <person name="Alvarado L."/>
            <person name="Arachchi H.M."/>
            <person name="Berlin A."/>
            <person name="Brown A."/>
            <person name="Chapman S.B."/>
            <person name="Chen Z."/>
            <person name="Dunbar C."/>
            <person name="Freedman E."/>
            <person name="Gearin G."/>
            <person name="Gellesch M."/>
            <person name="Goldberg J."/>
            <person name="Griggs A."/>
            <person name="Gujja S."/>
            <person name="Heiman D."/>
            <person name="Howarth C."/>
            <person name="Larson L."/>
            <person name="Lui A."/>
            <person name="MacDonald P.J.P."/>
            <person name="Mehta T."/>
            <person name="Montmayeur A."/>
            <person name="Murphy C."/>
            <person name="Neiman D."/>
            <person name="Pearson M."/>
            <person name="Priest M."/>
            <person name="Roberts A."/>
            <person name="Saif S."/>
            <person name="Shea T."/>
            <person name="Shenoy N."/>
            <person name="Sisk P."/>
            <person name="Stolte C."/>
            <person name="Sykes S."/>
            <person name="Yandava C."/>
            <person name="Wortman J."/>
            <person name="Nusbaum C."/>
            <person name="Birren B."/>
        </authorList>
    </citation>
    <scope>NUCLEOTIDE SEQUENCE</scope>
    <source>
        <strain evidence="1">R3-111a-1</strain>
    </source>
</reference>
<dbReference type="GeneID" id="20345265"/>
<reference evidence="2" key="5">
    <citation type="submission" date="2018-04" db="UniProtKB">
        <authorList>
            <consortium name="EnsemblFungi"/>
        </authorList>
    </citation>
    <scope>IDENTIFICATION</scope>
    <source>
        <strain evidence="2">R3-111a-1</strain>
    </source>
</reference>
<dbReference type="EMBL" id="GL385396">
    <property type="protein sequence ID" value="EJT79723.1"/>
    <property type="molecule type" value="Genomic_DNA"/>
</dbReference>
<reference evidence="2" key="4">
    <citation type="journal article" date="2015" name="G3 (Bethesda)">
        <title>Genome sequences of three phytopathogenic species of the Magnaporthaceae family of fungi.</title>
        <authorList>
            <person name="Okagaki L.H."/>
            <person name="Nunes C.C."/>
            <person name="Sailsbery J."/>
            <person name="Clay B."/>
            <person name="Brown D."/>
            <person name="John T."/>
            <person name="Oh Y."/>
            <person name="Young N."/>
            <person name="Fitzgerald M."/>
            <person name="Haas B.J."/>
            <person name="Zeng Q."/>
            <person name="Young S."/>
            <person name="Adiconis X."/>
            <person name="Fan L."/>
            <person name="Levin J.Z."/>
            <person name="Mitchell T.K."/>
            <person name="Okubara P.A."/>
            <person name="Farman M.L."/>
            <person name="Kohn L.M."/>
            <person name="Birren B."/>
            <person name="Ma L.-J."/>
            <person name="Dean R.A."/>
        </authorList>
    </citation>
    <scope>NUCLEOTIDE SEQUENCE</scope>
    <source>
        <strain evidence="2">R3-111a-1</strain>
    </source>
</reference>
<dbReference type="VEuPathDB" id="FungiDB:GGTG_04807"/>
<gene>
    <name evidence="2" type="primary">20345265</name>
    <name evidence="1" type="ORF">GGTG_04807</name>
</gene>
<name>J3NU52_GAET3</name>
<organism evidence="1">
    <name type="scientific">Gaeumannomyces tritici (strain R3-111a-1)</name>
    <name type="common">Wheat and barley take-all root rot fungus</name>
    <name type="synonym">Gaeumannomyces graminis var. tritici</name>
    <dbReference type="NCBI Taxonomy" id="644352"/>
    <lineage>
        <taxon>Eukaryota</taxon>
        <taxon>Fungi</taxon>
        <taxon>Dikarya</taxon>
        <taxon>Ascomycota</taxon>
        <taxon>Pezizomycotina</taxon>
        <taxon>Sordariomycetes</taxon>
        <taxon>Sordariomycetidae</taxon>
        <taxon>Magnaporthales</taxon>
        <taxon>Magnaporthaceae</taxon>
        <taxon>Gaeumannomyces</taxon>
    </lineage>
</organism>
<reference evidence="3" key="1">
    <citation type="submission" date="2010-07" db="EMBL/GenBank/DDBJ databases">
        <title>The genome sequence of Gaeumannomyces graminis var. tritici strain R3-111a-1.</title>
        <authorList>
            <consortium name="The Broad Institute Genome Sequencing Platform"/>
            <person name="Ma L.-J."/>
            <person name="Dead R."/>
            <person name="Young S."/>
            <person name="Zeng Q."/>
            <person name="Koehrsen M."/>
            <person name="Alvarado L."/>
            <person name="Berlin A."/>
            <person name="Chapman S.B."/>
            <person name="Chen Z."/>
            <person name="Freedman E."/>
            <person name="Gellesch M."/>
            <person name="Goldberg J."/>
            <person name="Griggs A."/>
            <person name="Gujja S."/>
            <person name="Heilman E.R."/>
            <person name="Heiman D."/>
            <person name="Hepburn T."/>
            <person name="Howarth C."/>
            <person name="Jen D."/>
            <person name="Larson L."/>
            <person name="Mehta T."/>
            <person name="Neiman D."/>
            <person name="Pearson M."/>
            <person name="Roberts A."/>
            <person name="Saif S."/>
            <person name="Shea T."/>
            <person name="Shenoy N."/>
            <person name="Sisk P."/>
            <person name="Stolte C."/>
            <person name="Sykes S."/>
            <person name="Walk T."/>
            <person name="White J."/>
            <person name="Yandava C."/>
            <person name="Haas B."/>
            <person name="Nusbaum C."/>
            <person name="Birren B."/>
        </authorList>
    </citation>
    <scope>NUCLEOTIDE SEQUENCE [LARGE SCALE GENOMIC DNA]</scope>
    <source>
        <strain evidence="3">R3-111a-1</strain>
    </source>
</reference>
<reference evidence="1" key="2">
    <citation type="submission" date="2010-07" db="EMBL/GenBank/DDBJ databases">
        <authorList>
            <consortium name="The Broad Institute Genome Sequencing Platform"/>
            <consortium name="Broad Institute Genome Sequencing Center for Infectious Disease"/>
            <person name="Ma L.-J."/>
            <person name="Dead R."/>
            <person name="Young S."/>
            <person name="Zeng Q."/>
            <person name="Koehrsen M."/>
            <person name="Alvarado L."/>
            <person name="Berlin A."/>
            <person name="Chapman S.B."/>
            <person name="Chen Z."/>
            <person name="Freedman E."/>
            <person name="Gellesch M."/>
            <person name="Goldberg J."/>
            <person name="Griggs A."/>
            <person name="Gujja S."/>
            <person name="Heilman E.R."/>
            <person name="Heiman D."/>
            <person name="Hepburn T."/>
            <person name="Howarth C."/>
            <person name="Jen D."/>
            <person name="Larson L."/>
            <person name="Mehta T."/>
            <person name="Neiman D."/>
            <person name="Pearson M."/>
            <person name="Roberts A."/>
            <person name="Saif S."/>
            <person name="Shea T."/>
            <person name="Shenoy N."/>
            <person name="Sisk P."/>
            <person name="Stolte C."/>
            <person name="Sykes S."/>
            <person name="Walk T."/>
            <person name="White J."/>
            <person name="Yandava C."/>
            <person name="Haas B."/>
            <person name="Nusbaum C."/>
            <person name="Birren B."/>
        </authorList>
    </citation>
    <scope>NUCLEOTIDE SEQUENCE</scope>
    <source>
        <strain evidence="1">R3-111a-1</strain>
    </source>
</reference>
<evidence type="ECO:0000313" key="2">
    <source>
        <dbReference type="EnsemblFungi" id="EJT79723"/>
    </source>
</evidence>
<proteinExistence type="predicted"/>
<dbReference type="HOGENOM" id="CLU_3050432_0_0_1"/>
<dbReference type="AlphaFoldDB" id="J3NU52"/>
<evidence type="ECO:0000313" key="3">
    <source>
        <dbReference type="Proteomes" id="UP000006039"/>
    </source>
</evidence>
<dbReference type="Proteomes" id="UP000006039">
    <property type="component" value="Unassembled WGS sequence"/>
</dbReference>
<protein>
    <submittedName>
        <fullName evidence="1 2">Uncharacterized protein</fullName>
    </submittedName>
</protein>
<dbReference type="RefSeq" id="XP_009220868.1">
    <property type="nucleotide sequence ID" value="XM_009222604.1"/>
</dbReference>
<accession>J3NU52</accession>
<sequence>MVGRTSNNNGGNARVNTNYIQYKFITREAINALTEIPKGILLYHRITIKQYRQI</sequence>
<dbReference type="EnsemblFungi" id="EJT79723">
    <property type="protein sequence ID" value="EJT79723"/>
    <property type="gene ID" value="GGTG_04807"/>
</dbReference>
<keyword evidence="3" id="KW-1185">Reference proteome</keyword>